<dbReference type="InterPro" id="IPR042797">
    <property type="entry name" value="GRXCR1"/>
</dbReference>
<dbReference type="EMBL" id="HACA01009838">
    <property type="protein sequence ID" value="CDW27199.1"/>
    <property type="molecule type" value="Transcribed_RNA"/>
</dbReference>
<evidence type="ECO:0000313" key="3">
    <source>
        <dbReference type="EMBL" id="CDW27199.1"/>
    </source>
</evidence>
<dbReference type="KEGG" id="lsm:121118902"/>
<dbReference type="PROSITE" id="PS51354">
    <property type="entry name" value="GLUTAREDOXIN_2"/>
    <property type="match status" value="1"/>
</dbReference>
<feature type="domain" description="Glutaredoxin" evidence="2">
    <location>
        <begin position="142"/>
        <end position="196"/>
    </location>
</feature>
<sequence length="279" mass="31670">MSDIQYDSFDYDSLMELPGSPCGDSGINSDDLEERSKSDSPYSSDDNLGSESLRHTEFYVNESHPSKVPEHFDEVEELFAGLKLNSMDSGTIRSHKGTVRGVKNRVRAGIATFLQEKKVKNYVDREAGRVVVYLSTLGVIRETWARCFEVRKILRTLMVKAEEKDVFMSRDNQIELMERMRTSEVRLPQVFVEGQYLGDADIIMRMNETGKLRHTLRSFKSSTLSDICQRCGGFGMYPCTSCNGSKKSLHRNNFTEKFIALRCTLCDDSALLKCDVCLS</sequence>
<organism evidence="3">
    <name type="scientific">Lepeophtheirus salmonis</name>
    <name type="common">Salmon louse</name>
    <name type="synonym">Caligus salmonis</name>
    <dbReference type="NCBI Taxonomy" id="72036"/>
    <lineage>
        <taxon>Eukaryota</taxon>
        <taxon>Metazoa</taxon>
        <taxon>Ecdysozoa</taxon>
        <taxon>Arthropoda</taxon>
        <taxon>Crustacea</taxon>
        <taxon>Multicrustacea</taxon>
        <taxon>Hexanauplia</taxon>
        <taxon>Copepoda</taxon>
        <taxon>Siphonostomatoida</taxon>
        <taxon>Caligidae</taxon>
        <taxon>Lepeophtheirus</taxon>
    </lineage>
</organism>
<dbReference type="InterPro" id="IPR036249">
    <property type="entry name" value="Thioredoxin-like_sf"/>
</dbReference>
<dbReference type="Pfam" id="PF00462">
    <property type="entry name" value="Glutaredoxin"/>
    <property type="match status" value="1"/>
</dbReference>
<dbReference type="GO" id="GO:0007605">
    <property type="term" value="P:sensory perception of sound"/>
    <property type="evidence" value="ECO:0007669"/>
    <property type="project" value="InterPro"/>
</dbReference>
<dbReference type="Gene3D" id="3.40.30.10">
    <property type="entry name" value="Glutaredoxin"/>
    <property type="match status" value="1"/>
</dbReference>
<reference evidence="3" key="1">
    <citation type="submission" date="2014-05" db="EMBL/GenBank/DDBJ databases">
        <authorList>
            <person name="Chronopoulou M."/>
        </authorList>
    </citation>
    <scope>NUCLEOTIDE SEQUENCE</scope>
    <source>
        <tissue evidence="3">Whole organism</tissue>
    </source>
</reference>
<dbReference type="OrthoDB" id="423313at2759"/>
<dbReference type="AlphaFoldDB" id="A0A0K2TMQ6"/>
<dbReference type="Pfam" id="PF23733">
    <property type="entry name" value="GRXCR1-2_C"/>
    <property type="match status" value="1"/>
</dbReference>
<name>A0A0K2TMQ6_LEPSM</name>
<dbReference type="RefSeq" id="XP_040569432.1">
    <property type="nucleotide sequence ID" value="XM_040713498.2"/>
</dbReference>
<proteinExistence type="predicted"/>
<feature type="region of interest" description="Disordered" evidence="1">
    <location>
        <begin position="15"/>
        <end position="50"/>
    </location>
</feature>
<dbReference type="SUPFAM" id="SSF52833">
    <property type="entry name" value="Thioredoxin-like"/>
    <property type="match status" value="1"/>
</dbReference>
<evidence type="ECO:0000259" key="2">
    <source>
        <dbReference type="Pfam" id="PF00462"/>
    </source>
</evidence>
<dbReference type="GeneID" id="121118902"/>
<dbReference type="PANTHER" id="PTHR46990:SF1">
    <property type="entry name" value="GLUTAREDOXIN DOMAIN-CONTAINING CYSTEINE-RICH PROTEIN 1"/>
    <property type="match status" value="1"/>
</dbReference>
<evidence type="ECO:0000256" key="1">
    <source>
        <dbReference type="SAM" id="MobiDB-lite"/>
    </source>
</evidence>
<dbReference type="InterPro" id="IPR002109">
    <property type="entry name" value="Glutaredoxin"/>
</dbReference>
<protein>
    <recommendedName>
        <fullName evidence="2">Glutaredoxin domain-containing protein</fullName>
    </recommendedName>
</protein>
<feature type="compositionally biased region" description="Polar residues" evidence="1">
    <location>
        <begin position="39"/>
        <end position="50"/>
    </location>
</feature>
<dbReference type="OMA" id="FADCCAV"/>
<dbReference type="PANTHER" id="PTHR46990">
    <property type="entry name" value="GLUTAREDOXIN DOMAIN-CONTAINING CYSTEINE-RICH PROTEIN 1"/>
    <property type="match status" value="1"/>
</dbReference>
<accession>A0A0K2TMQ6</accession>